<protein>
    <recommendedName>
        <fullName evidence="2">Predicted hydrolase N-terminal domain-containing protein</fullName>
    </recommendedName>
</protein>
<sequence length="483" mass="49955">MDSAIQSGAPGEIDELANAFRNASGCITETEHDFTVAKQRFGSAWDRQDGGGHPINDAAEVVRVTESLHLSKLQISKLAVSLESIAAALAQSQRSSATSISLLEGALKSYDLQIDARIAEASRAGESAKWDDLKRAAESRTCTAVDECKAIRTAYTDELSKGRAAMVAEGYAADPTTGADGIADAAPGQSSSDKYGSSHRSADEVLANAPGPWSPEKQAASNRLRDYATATNPNATPEAKRYASERLDDFITAQTQGPLPSDPVLGGDARTRARDRLNLQAKLERGLANAPGLTPDQATAALDQTEAQARMMVIAKVQEELQQMGMSPQGAAQAATGMSHGQIPKELVDSASLAGKGISGAEASVNQTVKSMQPGHPWNPSGEIYSAADTEALKKIGSRVGHFGTALDLGVALYEVTHGMPVGQSLSKVGGGMAGAWMMGALGAEVGAVAGPPGVVVGGFVGGTVGSFIGESTAEAVYKKVFG</sequence>
<proteinExistence type="predicted"/>
<accession>A0A1A0MIC9</accession>
<dbReference type="AlphaFoldDB" id="A0A1A0MIC9"/>
<feature type="region of interest" description="Disordered" evidence="1">
    <location>
        <begin position="179"/>
        <end position="220"/>
    </location>
</feature>
<comment type="caution">
    <text evidence="3">The sequence shown here is derived from an EMBL/GenBank/DDBJ whole genome shotgun (WGS) entry which is preliminary data.</text>
</comment>
<organism evidence="3 4">
    <name type="scientific">Mycolicibacterium mucogenicum</name>
    <name type="common">Mycobacterium mucogenicum</name>
    <dbReference type="NCBI Taxonomy" id="56689"/>
    <lineage>
        <taxon>Bacteria</taxon>
        <taxon>Bacillati</taxon>
        <taxon>Actinomycetota</taxon>
        <taxon>Actinomycetes</taxon>
        <taxon>Mycobacteriales</taxon>
        <taxon>Mycobacteriaceae</taxon>
        <taxon>Mycolicibacterium</taxon>
    </lineage>
</organism>
<dbReference type="EMBL" id="LZSF01000184">
    <property type="protein sequence ID" value="OBA85170.1"/>
    <property type="molecule type" value="Genomic_DNA"/>
</dbReference>
<gene>
    <name evidence="3" type="ORF">A5642_24690</name>
</gene>
<reference evidence="3 4" key="1">
    <citation type="submission" date="2016-06" db="EMBL/GenBank/DDBJ databases">
        <authorList>
            <person name="Kjaerup R.B."/>
            <person name="Dalgaard T.S."/>
            <person name="Juul-Madsen H.R."/>
        </authorList>
    </citation>
    <scope>NUCLEOTIDE SEQUENCE [LARGE SCALE GENOMIC DNA]</scope>
    <source>
        <strain evidence="3 4">1199456.5</strain>
    </source>
</reference>
<evidence type="ECO:0000259" key="2">
    <source>
        <dbReference type="Pfam" id="PF22905"/>
    </source>
</evidence>
<feature type="domain" description="Predicted hydrolase N-terminal" evidence="2">
    <location>
        <begin position="2"/>
        <end position="166"/>
    </location>
</feature>
<evidence type="ECO:0000313" key="3">
    <source>
        <dbReference type="EMBL" id="OBA85170.1"/>
    </source>
</evidence>
<name>A0A1A0MIC9_MYCMU</name>
<feature type="compositionally biased region" description="Polar residues" evidence="1">
    <location>
        <begin position="188"/>
        <end position="199"/>
    </location>
</feature>
<dbReference type="Proteomes" id="UP000093962">
    <property type="component" value="Unassembled WGS sequence"/>
</dbReference>
<dbReference type="Pfam" id="PF22905">
    <property type="entry name" value="Hydro_N_hd"/>
    <property type="match status" value="1"/>
</dbReference>
<evidence type="ECO:0000313" key="4">
    <source>
        <dbReference type="Proteomes" id="UP000093962"/>
    </source>
</evidence>
<evidence type="ECO:0000256" key="1">
    <source>
        <dbReference type="SAM" id="MobiDB-lite"/>
    </source>
</evidence>
<dbReference type="InterPro" id="IPR054469">
    <property type="entry name" value="Pred_hydrolase_N"/>
</dbReference>